<dbReference type="EMBL" id="CCMZ01000028">
    <property type="protein sequence ID" value="CDX20843.1"/>
    <property type="molecule type" value="Genomic_DNA"/>
</dbReference>
<protein>
    <submittedName>
        <fullName evidence="1">Uncharacterized protein</fullName>
    </submittedName>
</protein>
<dbReference type="Proteomes" id="UP000045285">
    <property type="component" value="Unassembled WGS sequence"/>
</dbReference>
<name>A0A090E244_MESPL</name>
<organism evidence="1 2">
    <name type="scientific">Mesorhizobium plurifarium</name>
    <dbReference type="NCBI Taxonomy" id="69974"/>
    <lineage>
        <taxon>Bacteria</taxon>
        <taxon>Pseudomonadati</taxon>
        <taxon>Pseudomonadota</taxon>
        <taxon>Alphaproteobacteria</taxon>
        <taxon>Hyphomicrobiales</taxon>
        <taxon>Phyllobacteriaceae</taxon>
        <taxon>Mesorhizobium</taxon>
    </lineage>
</organism>
<accession>A0A090E244</accession>
<evidence type="ECO:0000313" key="1">
    <source>
        <dbReference type="EMBL" id="CDX20843.1"/>
    </source>
</evidence>
<evidence type="ECO:0000313" key="2">
    <source>
        <dbReference type="Proteomes" id="UP000045285"/>
    </source>
</evidence>
<sequence>MPLQINREHRVDLSRNTMLGCGRRGPHSVVPIPATQFWCDRPLVGTPAWPLRVGTANEALECDEALLRGRTAHPLS</sequence>
<proteinExistence type="predicted"/>
<gene>
    <name evidence="1" type="ORF">MPL3356_340049</name>
</gene>
<keyword evidence="2" id="KW-1185">Reference proteome</keyword>
<reference evidence="2" key="1">
    <citation type="submission" date="2014-08" db="EMBL/GenBank/DDBJ databases">
        <authorList>
            <person name="Moulin L."/>
        </authorList>
    </citation>
    <scope>NUCLEOTIDE SEQUENCE [LARGE SCALE GENOMIC DNA]</scope>
</reference>
<dbReference type="AlphaFoldDB" id="A0A090E244"/>